<name>A0A212L222_9BACT</name>
<feature type="transmembrane region" description="Helical" evidence="1">
    <location>
        <begin position="88"/>
        <end position="106"/>
    </location>
</feature>
<accession>A0A212L222</accession>
<feature type="transmembrane region" description="Helical" evidence="1">
    <location>
        <begin position="205"/>
        <end position="227"/>
    </location>
</feature>
<feature type="transmembrane region" description="Helical" evidence="1">
    <location>
        <begin position="170"/>
        <end position="193"/>
    </location>
</feature>
<feature type="transmembrane region" description="Helical" evidence="1">
    <location>
        <begin position="233"/>
        <end position="253"/>
    </location>
</feature>
<feature type="transmembrane region" description="Helical" evidence="1">
    <location>
        <begin position="112"/>
        <end position="133"/>
    </location>
</feature>
<reference evidence="2" key="1">
    <citation type="submission" date="2016-08" db="EMBL/GenBank/DDBJ databases">
        <authorList>
            <person name="Seilhamer J.J."/>
        </authorList>
    </citation>
    <scope>NUCLEOTIDE SEQUENCE</scope>
    <source>
        <strain evidence="2">86-1</strain>
    </source>
</reference>
<feature type="transmembrane region" description="Helical" evidence="1">
    <location>
        <begin position="145"/>
        <end position="164"/>
    </location>
</feature>
<organism evidence="2">
    <name type="scientific">uncultured Desulfovibrio sp</name>
    <dbReference type="NCBI Taxonomy" id="167968"/>
    <lineage>
        <taxon>Bacteria</taxon>
        <taxon>Pseudomonadati</taxon>
        <taxon>Thermodesulfobacteriota</taxon>
        <taxon>Desulfovibrionia</taxon>
        <taxon>Desulfovibrionales</taxon>
        <taxon>Desulfovibrionaceae</taxon>
        <taxon>Desulfovibrio</taxon>
        <taxon>environmental samples</taxon>
    </lineage>
</organism>
<sequence length="260" mass="27948">MNGILAFKLIVTPLLVLICMLITRRWGAFVGGVAAGLPVVSGPLSFFLTLEQGTAFSAHASYNTLLGIDANGLAAVAYPWLAVLGIPWYLAIALSLGIYFLGGWIVQFFPYWPLAAFALSLLSPLLVLVCLPRQDSPEATQPQHTHWWLIAAQMGFGSLLVYVVTEVAHWLGAGWSGVLMFFPVMICAMVPFIHATQGAGAVVRIYRGLMAGWFGCIAFAAIVMAFVERTPLWLCYVLATAAALGASAVVTLVQKRMKAA</sequence>
<proteinExistence type="predicted"/>
<protein>
    <submittedName>
        <fullName evidence="2">Uncharacterized protein</fullName>
    </submittedName>
</protein>
<keyword evidence="1" id="KW-0812">Transmembrane</keyword>
<evidence type="ECO:0000313" key="2">
    <source>
        <dbReference type="EMBL" id="SCM71592.1"/>
    </source>
</evidence>
<keyword evidence="1" id="KW-1133">Transmembrane helix</keyword>
<keyword evidence="1" id="KW-0472">Membrane</keyword>
<dbReference type="EMBL" id="FMJC01000002">
    <property type="protein sequence ID" value="SCM71592.1"/>
    <property type="molecule type" value="Genomic_DNA"/>
</dbReference>
<dbReference type="RefSeq" id="WP_179979811.1">
    <property type="nucleotide sequence ID" value="NZ_LT608333.1"/>
</dbReference>
<dbReference type="AlphaFoldDB" id="A0A212L222"/>
<feature type="transmembrane region" description="Helical" evidence="1">
    <location>
        <begin position="29"/>
        <end position="48"/>
    </location>
</feature>
<evidence type="ECO:0000256" key="1">
    <source>
        <dbReference type="SAM" id="Phobius"/>
    </source>
</evidence>
<feature type="transmembrane region" description="Helical" evidence="1">
    <location>
        <begin position="6"/>
        <end position="22"/>
    </location>
</feature>
<gene>
    <name evidence="2" type="ORF">KL86DES1_20068</name>
</gene>